<dbReference type="InterPro" id="IPR036890">
    <property type="entry name" value="HATPase_C_sf"/>
</dbReference>
<dbReference type="Proteomes" id="UP001160625">
    <property type="component" value="Unassembled WGS sequence"/>
</dbReference>
<dbReference type="InterPro" id="IPR005467">
    <property type="entry name" value="His_kinase_dom"/>
</dbReference>
<comment type="caution">
    <text evidence="10">The sequence shown here is derived from an EMBL/GenBank/DDBJ whole genome shotgun (WGS) entry which is preliminary data.</text>
</comment>
<gene>
    <name evidence="10" type="ORF">QGN17_07650</name>
</gene>
<dbReference type="InterPro" id="IPR003594">
    <property type="entry name" value="HATPase_dom"/>
</dbReference>
<keyword evidence="7" id="KW-0067">ATP-binding</keyword>
<dbReference type="InterPro" id="IPR004358">
    <property type="entry name" value="Sig_transdc_His_kin-like_C"/>
</dbReference>
<proteinExistence type="predicted"/>
<dbReference type="PROSITE" id="PS50109">
    <property type="entry name" value="HIS_KIN"/>
    <property type="match status" value="1"/>
</dbReference>
<dbReference type="Pfam" id="PF02518">
    <property type="entry name" value="HATPase_c"/>
    <property type="match status" value="1"/>
</dbReference>
<evidence type="ECO:0000256" key="5">
    <source>
        <dbReference type="ARBA" id="ARBA00022741"/>
    </source>
</evidence>
<evidence type="ECO:0000256" key="2">
    <source>
        <dbReference type="ARBA" id="ARBA00012438"/>
    </source>
</evidence>
<keyword evidence="8" id="KW-0902">Two-component regulatory system</keyword>
<evidence type="ECO:0000256" key="8">
    <source>
        <dbReference type="ARBA" id="ARBA00023012"/>
    </source>
</evidence>
<dbReference type="PANTHER" id="PTHR42878:SF7">
    <property type="entry name" value="SENSOR HISTIDINE KINASE GLRK"/>
    <property type="match status" value="1"/>
</dbReference>
<keyword evidence="6 10" id="KW-0418">Kinase</keyword>
<dbReference type="InterPro" id="IPR050351">
    <property type="entry name" value="BphY/WalK/GraS-like"/>
</dbReference>
<dbReference type="InterPro" id="IPR003661">
    <property type="entry name" value="HisK_dim/P_dom"/>
</dbReference>
<keyword evidence="11" id="KW-1185">Reference proteome</keyword>
<evidence type="ECO:0000256" key="3">
    <source>
        <dbReference type="ARBA" id="ARBA00022553"/>
    </source>
</evidence>
<reference evidence="10" key="1">
    <citation type="submission" date="2023-04" db="EMBL/GenBank/DDBJ databases">
        <title>Sphingomonas sp. MAHUQ-71 isolated from rice field.</title>
        <authorList>
            <person name="Huq M.A."/>
        </authorList>
    </citation>
    <scope>NUCLEOTIDE SEQUENCE</scope>
    <source>
        <strain evidence="10">MAHUQ-71</strain>
    </source>
</reference>
<evidence type="ECO:0000256" key="4">
    <source>
        <dbReference type="ARBA" id="ARBA00022679"/>
    </source>
</evidence>
<dbReference type="SUPFAM" id="SSF55874">
    <property type="entry name" value="ATPase domain of HSP90 chaperone/DNA topoisomerase II/histidine kinase"/>
    <property type="match status" value="1"/>
</dbReference>
<dbReference type="PANTHER" id="PTHR42878">
    <property type="entry name" value="TWO-COMPONENT HISTIDINE KINASE"/>
    <property type="match status" value="1"/>
</dbReference>
<dbReference type="Gene3D" id="3.30.565.10">
    <property type="entry name" value="Histidine kinase-like ATPase, C-terminal domain"/>
    <property type="match status" value="1"/>
</dbReference>
<evidence type="ECO:0000313" key="10">
    <source>
        <dbReference type="EMBL" id="MDH7638602.1"/>
    </source>
</evidence>
<keyword evidence="5" id="KW-0547">Nucleotide-binding</keyword>
<organism evidence="10 11">
    <name type="scientific">Sphingomonas oryzagri</name>
    <dbReference type="NCBI Taxonomy" id="3042314"/>
    <lineage>
        <taxon>Bacteria</taxon>
        <taxon>Pseudomonadati</taxon>
        <taxon>Pseudomonadota</taxon>
        <taxon>Alphaproteobacteria</taxon>
        <taxon>Sphingomonadales</taxon>
        <taxon>Sphingomonadaceae</taxon>
        <taxon>Sphingomonas</taxon>
    </lineage>
</organism>
<evidence type="ECO:0000256" key="7">
    <source>
        <dbReference type="ARBA" id="ARBA00022840"/>
    </source>
</evidence>
<dbReference type="EC" id="2.7.13.3" evidence="2"/>
<feature type="domain" description="Histidine kinase" evidence="9">
    <location>
        <begin position="242"/>
        <end position="457"/>
    </location>
</feature>
<evidence type="ECO:0000256" key="6">
    <source>
        <dbReference type="ARBA" id="ARBA00022777"/>
    </source>
</evidence>
<dbReference type="GO" id="GO:0016301">
    <property type="term" value="F:kinase activity"/>
    <property type="evidence" value="ECO:0007669"/>
    <property type="project" value="UniProtKB-KW"/>
</dbReference>
<comment type="catalytic activity">
    <reaction evidence="1">
        <text>ATP + protein L-histidine = ADP + protein N-phospho-L-histidine.</text>
        <dbReference type="EC" id="2.7.13.3"/>
    </reaction>
</comment>
<evidence type="ECO:0000313" key="11">
    <source>
        <dbReference type="Proteomes" id="UP001160625"/>
    </source>
</evidence>
<name>A0ABT6N032_9SPHN</name>
<sequence length="465" mass="49052">MQGLEHNPVHGRVDGDGRLIAADPALADLQSRAGGEPGGPLAVPQLAALARLARRLSIPVSRAVLAADGDDDLDLWVRAKPDGLMVDLVIAGWTPRAAGLASPSAPHNDRDADFLRAEADWTWETDAALRLSSLSAAGMAALSGASSSPVLGDALTRLFVLEESTEAGPPLLEALANQKGFADQFVTLRGSTRRYRLAGVPIYGSGGTLTGFRGGGFAIPDPEPAPVVPQPANDARSAFARRLETALRTPIHRIVATAEQIREQDEGPVRADYNGYAGDIANAGRHLLGLIDDLVDLEAVERADIEVEHEPLDMADLARRAAGLLSVRADDKDMRIEQPDIAEALHATGDFKRALQVLVNLIGNAVRYGPAGSTIRVSTEPRAGMVAIIVADQGQGIAAENRELVFAKFERLGAREPGSGLGLYISRRLARAMNGEIAIESATGEGARFVFTLPVVSPIADRGSA</sequence>
<dbReference type="InterPro" id="IPR036097">
    <property type="entry name" value="HisK_dim/P_sf"/>
</dbReference>
<dbReference type="PRINTS" id="PR00344">
    <property type="entry name" value="BCTRLSENSOR"/>
</dbReference>
<dbReference type="CDD" id="cd00082">
    <property type="entry name" value="HisKA"/>
    <property type="match status" value="1"/>
</dbReference>
<protein>
    <recommendedName>
        <fullName evidence="2">histidine kinase</fullName>
        <ecNumber evidence="2">2.7.13.3</ecNumber>
    </recommendedName>
</protein>
<dbReference type="SUPFAM" id="SSF47384">
    <property type="entry name" value="Homodimeric domain of signal transducing histidine kinase"/>
    <property type="match status" value="1"/>
</dbReference>
<dbReference type="RefSeq" id="WP_281043893.1">
    <property type="nucleotide sequence ID" value="NZ_JARYGZ010000001.1"/>
</dbReference>
<evidence type="ECO:0000259" key="9">
    <source>
        <dbReference type="PROSITE" id="PS50109"/>
    </source>
</evidence>
<dbReference type="Gene3D" id="1.10.287.130">
    <property type="match status" value="1"/>
</dbReference>
<dbReference type="SMART" id="SM00387">
    <property type="entry name" value="HATPase_c"/>
    <property type="match status" value="1"/>
</dbReference>
<accession>A0ABT6N032</accession>
<dbReference type="EMBL" id="JARYGZ010000001">
    <property type="protein sequence ID" value="MDH7638602.1"/>
    <property type="molecule type" value="Genomic_DNA"/>
</dbReference>
<keyword evidence="3" id="KW-0597">Phosphoprotein</keyword>
<keyword evidence="4" id="KW-0808">Transferase</keyword>
<evidence type="ECO:0000256" key="1">
    <source>
        <dbReference type="ARBA" id="ARBA00000085"/>
    </source>
</evidence>